<name>D8S3E3_SELML</name>
<keyword evidence="4" id="KW-1185">Reference proteome</keyword>
<evidence type="ECO:0000259" key="1">
    <source>
        <dbReference type="PROSITE" id="PS51485"/>
    </source>
</evidence>
<dbReference type="AlphaFoldDB" id="D8S3E3"/>
<sequence length="135" mass="14400">AIASSLLLSDRANARAYLVGDDRHWDLGVDYAQWASKYSFVMGQDSLVFIYTPPRHSVLQVTQGDFDGCNINNPIATIPPNSSFAIASPKAYFICGVPGHCVSNLKLAITATTTAPSRNITATAPEFSSSPPPPS</sequence>
<dbReference type="InterPro" id="IPR008972">
    <property type="entry name" value="Cupredoxin"/>
</dbReference>
<dbReference type="OMA" id="DYEECIA"/>
<protein>
    <recommendedName>
        <fullName evidence="1">Phytocyanin domain-containing protein</fullName>
    </recommendedName>
</protein>
<dbReference type="PANTHER" id="PTHR33021:SF350">
    <property type="entry name" value="UCLACYANIN-2"/>
    <property type="match status" value="1"/>
</dbReference>
<feature type="non-terminal residue" evidence="3">
    <location>
        <position position="1"/>
    </location>
</feature>
<dbReference type="EMBL" id="GL377642">
    <property type="protein sequence ID" value="EFJ12021.1"/>
    <property type="molecule type" value="Genomic_DNA"/>
</dbReference>
<dbReference type="CDD" id="cd04216">
    <property type="entry name" value="Phytocyanin"/>
    <property type="match status" value="1"/>
</dbReference>
<dbReference type="Gramene" id="EFJ12021">
    <property type="protein sequence ID" value="EFJ12021"/>
    <property type="gene ID" value="SELMODRAFT_27836"/>
</dbReference>
<dbReference type="OrthoDB" id="687943at2759"/>
<dbReference type="KEGG" id="smo:SELMODRAFT_37976"/>
<feature type="domain" description="Phytocyanin" evidence="1">
    <location>
        <begin position="15"/>
        <end position="113"/>
    </location>
</feature>
<evidence type="ECO:0000313" key="2">
    <source>
        <dbReference type="EMBL" id="EFJ12021.1"/>
    </source>
</evidence>
<accession>D8S3E3</accession>
<gene>
    <name evidence="2" type="ORF">SELMODRAFT_27836</name>
    <name evidence="3" type="ORF">SELMODRAFT_37976</name>
</gene>
<dbReference type="InterPro" id="IPR039391">
    <property type="entry name" value="Phytocyanin-like"/>
</dbReference>
<dbReference type="Proteomes" id="UP000001514">
    <property type="component" value="Unassembled WGS sequence"/>
</dbReference>
<proteinExistence type="predicted"/>
<dbReference type="HOGENOM" id="CLU_058719_4_2_1"/>
<dbReference type="Pfam" id="PF02298">
    <property type="entry name" value="Cu_bind_like"/>
    <property type="match status" value="1"/>
</dbReference>
<dbReference type="SUPFAM" id="SSF49503">
    <property type="entry name" value="Cupredoxins"/>
    <property type="match status" value="1"/>
</dbReference>
<dbReference type="GO" id="GO:0005886">
    <property type="term" value="C:plasma membrane"/>
    <property type="evidence" value="ECO:0000318"/>
    <property type="project" value="GO_Central"/>
</dbReference>
<dbReference type="PANTHER" id="PTHR33021">
    <property type="entry name" value="BLUE COPPER PROTEIN"/>
    <property type="match status" value="1"/>
</dbReference>
<dbReference type="InParanoid" id="D8S3E3"/>
<dbReference type="KEGG" id="smo:SELMODRAFT_27836"/>
<evidence type="ECO:0000313" key="3">
    <source>
        <dbReference type="EMBL" id="EFJ21248.1"/>
    </source>
</evidence>
<dbReference type="GO" id="GO:0009055">
    <property type="term" value="F:electron transfer activity"/>
    <property type="evidence" value="ECO:0007669"/>
    <property type="project" value="InterPro"/>
</dbReference>
<organism evidence="4">
    <name type="scientific">Selaginella moellendorffii</name>
    <name type="common">Spikemoss</name>
    <dbReference type="NCBI Taxonomy" id="88036"/>
    <lineage>
        <taxon>Eukaryota</taxon>
        <taxon>Viridiplantae</taxon>
        <taxon>Streptophyta</taxon>
        <taxon>Embryophyta</taxon>
        <taxon>Tracheophyta</taxon>
        <taxon>Lycopodiopsida</taxon>
        <taxon>Selaginellales</taxon>
        <taxon>Selaginellaceae</taxon>
        <taxon>Selaginella</taxon>
    </lineage>
</organism>
<reference evidence="3 4" key="1">
    <citation type="journal article" date="2011" name="Science">
        <title>The Selaginella genome identifies genetic changes associated with the evolution of vascular plants.</title>
        <authorList>
            <person name="Banks J.A."/>
            <person name="Nishiyama T."/>
            <person name="Hasebe M."/>
            <person name="Bowman J.L."/>
            <person name="Gribskov M."/>
            <person name="dePamphilis C."/>
            <person name="Albert V.A."/>
            <person name="Aono N."/>
            <person name="Aoyama T."/>
            <person name="Ambrose B.A."/>
            <person name="Ashton N.W."/>
            <person name="Axtell M.J."/>
            <person name="Barker E."/>
            <person name="Barker M.S."/>
            <person name="Bennetzen J.L."/>
            <person name="Bonawitz N.D."/>
            <person name="Chapple C."/>
            <person name="Cheng C."/>
            <person name="Correa L.G."/>
            <person name="Dacre M."/>
            <person name="DeBarry J."/>
            <person name="Dreyer I."/>
            <person name="Elias M."/>
            <person name="Engstrom E.M."/>
            <person name="Estelle M."/>
            <person name="Feng L."/>
            <person name="Finet C."/>
            <person name="Floyd S.K."/>
            <person name="Frommer W.B."/>
            <person name="Fujita T."/>
            <person name="Gramzow L."/>
            <person name="Gutensohn M."/>
            <person name="Harholt J."/>
            <person name="Hattori M."/>
            <person name="Heyl A."/>
            <person name="Hirai T."/>
            <person name="Hiwatashi Y."/>
            <person name="Ishikawa M."/>
            <person name="Iwata M."/>
            <person name="Karol K.G."/>
            <person name="Koehler B."/>
            <person name="Kolukisaoglu U."/>
            <person name="Kubo M."/>
            <person name="Kurata T."/>
            <person name="Lalonde S."/>
            <person name="Li K."/>
            <person name="Li Y."/>
            <person name="Litt A."/>
            <person name="Lyons E."/>
            <person name="Manning G."/>
            <person name="Maruyama T."/>
            <person name="Michael T.P."/>
            <person name="Mikami K."/>
            <person name="Miyazaki S."/>
            <person name="Morinaga S."/>
            <person name="Murata T."/>
            <person name="Mueller-Roeber B."/>
            <person name="Nelson D.R."/>
            <person name="Obara M."/>
            <person name="Oguri Y."/>
            <person name="Olmstead R.G."/>
            <person name="Onodera N."/>
            <person name="Petersen B.L."/>
            <person name="Pils B."/>
            <person name="Prigge M."/>
            <person name="Rensing S.A."/>
            <person name="Riano-Pachon D.M."/>
            <person name="Roberts A.W."/>
            <person name="Sato Y."/>
            <person name="Scheller H.V."/>
            <person name="Schulz B."/>
            <person name="Schulz C."/>
            <person name="Shakirov E.V."/>
            <person name="Shibagaki N."/>
            <person name="Shinohara N."/>
            <person name="Shippen D.E."/>
            <person name="Soerensen I."/>
            <person name="Sotooka R."/>
            <person name="Sugimoto N."/>
            <person name="Sugita M."/>
            <person name="Sumikawa N."/>
            <person name="Tanurdzic M."/>
            <person name="Theissen G."/>
            <person name="Ulvskov P."/>
            <person name="Wakazuki S."/>
            <person name="Weng J.K."/>
            <person name="Willats W.W."/>
            <person name="Wipf D."/>
            <person name="Wolf P.G."/>
            <person name="Yang L."/>
            <person name="Zimmer A.D."/>
            <person name="Zhu Q."/>
            <person name="Mitros T."/>
            <person name="Hellsten U."/>
            <person name="Loque D."/>
            <person name="Otillar R."/>
            <person name="Salamov A."/>
            <person name="Schmutz J."/>
            <person name="Shapiro H."/>
            <person name="Lindquist E."/>
            <person name="Lucas S."/>
            <person name="Rokhsar D."/>
            <person name="Grigoriev I.V."/>
        </authorList>
    </citation>
    <scope>NUCLEOTIDE SEQUENCE [LARGE SCALE GENOMIC DNA]</scope>
</reference>
<dbReference type="STRING" id="88036.D8S3E3"/>
<dbReference type="InterPro" id="IPR003245">
    <property type="entry name" value="Phytocyanin_dom"/>
</dbReference>
<dbReference type="EMBL" id="GL377600">
    <property type="protein sequence ID" value="EFJ21248.1"/>
    <property type="molecule type" value="Genomic_DNA"/>
</dbReference>
<dbReference type="Gramene" id="EFJ21248">
    <property type="protein sequence ID" value="EFJ21248"/>
    <property type="gene ID" value="SELMODRAFT_37976"/>
</dbReference>
<dbReference type="PROSITE" id="PS51485">
    <property type="entry name" value="PHYTOCYANIN"/>
    <property type="match status" value="1"/>
</dbReference>
<dbReference type="Gene3D" id="2.60.40.420">
    <property type="entry name" value="Cupredoxins - blue copper proteins"/>
    <property type="match status" value="1"/>
</dbReference>
<evidence type="ECO:0000313" key="4">
    <source>
        <dbReference type="Proteomes" id="UP000001514"/>
    </source>
</evidence>
<feature type="non-terminal residue" evidence="3">
    <location>
        <position position="135"/>
    </location>
</feature>